<name>A0A9D4QQ77_DREPO</name>
<organism evidence="1 2">
    <name type="scientific">Dreissena polymorpha</name>
    <name type="common">Zebra mussel</name>
    <name type="synonym">Mytilus polymorpha</name>
    <dbReference type="NCBI Taxonomy" id="45954"/>
    <lineage>
        <taxon>Eukaryota</taxon>
        <taxon>Metazoa</taxon>
        <taxon>Spiralia</taxon>
        <taxon>Lophotrochozoa</taxon>
        <taxon>Mollusca</taxon>
        <taxon>Bivalvia</taxon>
        <taxon>Autobranchia</taxon>
        <taxon>Heteroconchia</taxon>
        <taxon>Euheterodonta</taxon>
        <taxon>Imparidentia</taxon>
        <taxon>Neoheterodontei</taxon>
        <taxon>Myida</taxon>
        <taxon>Dreissenoidea</taxon>
        <taxon>Dreissenidae</taxon>
        <taxon>Dreissena</taxon>
    </lineage>
</organism>
<sequence>MFNESNHNLPSMINSNGNSLQYIDITQEEVIYLIKCLQPGNAYGATIQKSSSNQQNFVVLRSAEMRSSLQIHKCSNAPPDGDFEGFLMELLVHKLLSLTIAADKDHNGTLIQHISRERDSHSLLQGQHTR</sequence>
<accession>A0A9D4QQ77</accession>
<evidence type="ECO:0000313" key="2">
    <source>
        <dbReference type="Proteomes" id="UP000828390"/>
    </source>
</evidence>
<proteinExistence type="predicted"/>
<reference evidence="1" key="2">
    <citation type="submission" date="2020-11" db="EMBL/GenBank/DDBJ databases">
        <authorList>
            <person name="McCartney M.A."/>
            <person name="Auch B."/>
            <person name="Kono T."/>
            <person name="Mallez S."/>
            <person name="Becker A."/>
            <person name="Gohl D.M."/>
            <person name="Silverstein K.A.T."/>
            <person name="Koren S."/>
            <person name="Bechman K.B."/>
            <person name="Herman A."/>
            <person name="Abrahante J.E."/>
            <person name="Garbe J."/>
        </authorList>
    </citation>
    <scope>NUCLEOTIDE SEQUENCE</scope>
    <source>
        <strain evidence="1">Duluth1</strain>
        <tissue evidence="1">Whole animal</tissue>
    </source>
</reference>
<protein>
    <submittedName>
        <fullName evidence="1">Uncharacterized protein</fullName>
    </submittedName>
</protein>
<dbReference type="AlphaFoldDB" id="A0A9D4QQ77"/>
<dbReference type="EMBL" id="JAIWYP010000004">
    <property type="protein sequence ID" value="KAH3839369.1"/>
    <property type="molecule type" value="Genomic_DNA"/>
</dbReference>
<reference evidence="1" key="1">
    <citation type="journal article" date="2019" name="bioRxiv">
        <title>The Genome of the Zebra Mussel, Dreissena polymorpha: A Resource for Invasive Species Research.</title>
        <authorList>
            <person name="McCartney M.A."/>
            <person name="Auch B."/>
            <person name="Kono T."/>
            <person name="Mallez S."/>
            <person name="Zhang Y."/>
            <person name="Obille A."/>
            <person name="Becker A."/>
            <person name="Abrahante J.E."/>
            <person name="Garbe J."/>
            <person name="Badalamenti J.P."/>
            <person name="Herman A."/>
            <person name="Mangelson H."/>
            <person name="Liachko I."/>
            <person name="Sullivan S."/>
            <person name="Sone E.D."/>
            <person name="Koren S."/>
            <person name="Silverstein K.A.T."/>
            <person name="Beckman K.B."/>
            <person name="Gohl D.M."/>
        </authorList>
    </citation>
    <scope>NUCLEOTIDE SEQUENCE</scope>
    <source>
        <strain evidence="1">Duluth1</strain>
        <tissue evidence="1">Whole animal</tissue>
    </source>
</reference>
<dbReference type="Proteomes" id="UP000828390">
    <property type="component" value="Unassembled WGS sequence"/>
</dbReference>
<comment type="caution">
    <text evidence="1">The sequence shown here is derived from an EMBL/GenBank/DDBJ whole genome shotgun (WGS) entry which is preliminary data.</text>
</comment>
<evidence type="ECO:0000313" key="1">
    <source>
        <dbReference type="EMBL" id="KAH3839369.1"/>
    </source>
</evidence>
<keyword evidence="2" id="KW-1185">Reference proteome</keyword>
<gene>
    <name evidence="1" type="ORF">DPMN_112798</name>
</gene>